<dbReference type="Proteomes" id="UP000197157">
    <property type="component" value="Chromosome"/>
</dbReference>
<evidence type="ECO:0000313" key="2">
    <source>
        <dbReference type="EMBL" id="ASG15229.1"/>
    </source>
</evidence>
<accession>A0A2C9NVQ3</accession>
<dbReference type="Gene3D" id="2.40.33.40">
    <property type="entry name" value="Phosphotransferase system, glucitol/sorbitol-specific IIA component"/>
    <property type="match status" value="1"/>
</dbReference>
<protein>
    <submittedName>
        <fullName evidence="2">PTS fructose transporter subunit IIA</fullName>
    </submittedName>
</protein>
<dbReference type="InterPro" id="IPR004716">
    <property type="entry name" value="PTS_IIA_glucitol/sorbitol-sp"/>
</dbReference>
<dbReference type="PANTHER" id="PTHR40398">
    <property type="entry name" value="PTS SYSTEM GLUCITOL/SORBITOL-SPECIFIC EIIA COMPONENT"/>
    <property type="match status" value="1"/>
</dbReference>
<evidence type="ECO:0000313" key="3">
    <source>
        <dbReference type="Proteomes" id="UP000197157"/>
    </source>
</evidence>
<dbReference type="GO" id="GO:0005737">
    <property type="term" value="C:cytoplasm"/>
    <property type="evidence" value="ECO:0007669"/>
    <property type="project" value="InterPro"/>
</dbReference>
<gene>
    <name evidence="2" type="ORF">LFZ25_04255</name>
</gene>
<name>A0A2C9NVQ3_SALET</name>
<feature type="modified residue" description="Phosphohistidine; by HPr" evidence="1">
    <location>
        <position position="44"/>
    </location>
</feature>
<dbReference type="PROSITE" id="PS51097">
    <property type="entry name" value="PTS_EIIA_TYPE_5"/>
    <property type="match status" value="1"/>
</dbReference>
<evidence type="ECO:0000256" key="1">
    <source>
        <dbReference type="PROSITE-ProRule" id="PRU00420"/>
    </source>
</evidence>
<dbReference type="Pfam" id="PF03829">
    <property type="entry name" value="PTSIIA_gutA"/>
    <property type="match status" value="1"/>
</dbReference>
<sequence>MSAPLYSLLITAVGKYVNSSLEEQRLILFSDTISADIAMYCAVHQASELTAKILSGQTMKLNDAIYLVTAVGDVATENLKQLGHITLSFDGATVAELPGTVHLSGIPPRNIQPGDRISFYEVLN</sequence>
<dbReference type="SUPFAM" id="SSF141530">
    <property type="entry name" value="PTSIIA/GutA-like"/>
    <property type="match status" value="1"/>
</dbReference>
<dbReference type="AlphaFoldDB" id="A0A2C9NVQ3"/>
<dbReference type="GO" id="GO:0008982">
    <property type="term" value="F:protein-N(PI)-phosphohistidine-sugar phosphotransferase activity"/>
    <property type="evidence" value="ECO:0007669"/>
    <property type="project" value="InterPro"/>
</dbReference>
<dbReference type="InterPro" id="IPR036665">
    <property type="entry name" value="PTS_IIA_glucitol/sorbitol_sf"/>
</dbReference>
<proteinExistence type="predicted"/>
<organism evidence="2 3">
    <name type="scientific">Salmonella enterica subsp. enterica serovar Macclesfield str. S-1643</name>
    <dbReference type="NCBI Taxonomy" id="1242107"/>
    <lineage>
        <taxon>Bacteria</taxon>
        <taxon>Pseudomonadati</taxon>
        <taxon>Pseudomonadota</taxon>
        <taxon>Gammaproteobacteria</taxon>
        <taxon>Enterobacterales</taxon>
        <taxon>Enterobacteriaceae</taxon>
        <taxon>Salmonella</taxon>
    </lineage>
</organism>
<dbReference type="EMBL" id="CP022117">
    <property type="protein sequence ID" value="ASG15229.1"/>
    <property type="molecule type" value="Genomic_DNA"/>
</dbReference>
<dbReference type="PANTHER" id="PTHR40398:SF1">
    <property type="entry name" value="PTS SYSTEM GLUCITOL_SORBITOL-SPECIFIC EIIA COMPONENT"/>
    <property type="match status" value="1"/>
</dbReference>
<reference evidence="2 3" key="1">
    <citation type="submission" date="2017-06" db="EMBL/GenBank/DDBJ databases">
        <title>Salmonella reference genomes for public health.</title>
        <authorList>
            <person name="Robertson J."/>
            <person name="Yoshida C."/>
            <person name="Gurnik S."/>
            <person name="Nash J."/>
        </authorList>
    </citation>
    <scope>NUCLEOTIDE SEQUENCE [LARGE SCALE GENOMIC DNA]</scope>
    <source>
        <strain evidence="2 3">S-1643</strain>
    </source>
</reference>
<dbReference type="RefSeq" id="WP_088730087.1">
    <property type="nucleotide sequence ID" value="NZ_CP022117.1"/>
</dbReference>
<dbReference type="GO" id="GO:0016301">
    <property type="term" value="F:kinase activity"/>
    <property type="evidence" value="ECO:0007669"/>
    <property type="project" value="TreeGrafter"/>
</dbReference>
<dbReference type="GO" id="GO:0009401">
    <property type="term" value="P:phosphoenolpyruvate-dependent sugar phosphotransferase system"/>
    <property type="evidence" value="ECO:0007669"/>
    <property type="project" value="InterPro"/>
</dbReference>